<evidence type="ECO:0000313" key="3">
    <source>
        <dbReference type="Proteomes" id="UP001237642"/>
    </source>
</evidence>
<name>A0AAD8J6F6_9APIA</name>
<accession>A0AAD8J6F6</accession>
<dbReference type="AlphaFoldDB" id="A0AAD8J6F6"/>
<feature type="domain" description="RNase H type-1" evidence="1">
    <location>
        <begin position="2"/>
        <end position="112"/>
    </location>
</feature>
<dbReference type="EMBL" id="JAUIZM010000002">
    <property type="protein sequence ID" value="KAK1398720.1"/>
    <property type="molecule type" value="Genomic_DNA"/>
</dbReference>
<protein>
    <recommendedName>
        <fullName evidence="1">RNase H type-1 domain-containing protein</fullName>
    </recommendedName>
</protein>
<reference evidence="2" key="2">
    <citation type="submission" date="2023-05" db="EMBL/GenBank/DDBJ databases">
        <authorList>
            <person name="Schelkunov M.I."/>
        </authorList>
    </citation>
    <scope>NUCLEOTIDE SEQUENCE</scope>
    <source>
        <strain evidence="2">Hsosn_3</strain>
        <tissue evidence="2">Leaf</tissue>
    </source>
</reference>
<comment type="caution">
    <text evidence="2">The sequence shown here is derived from an EMBL/GenBank/DDBJ whole genome shotgun (WGS) entry which is preliminary data.</text>
</comment>
<keyword evidence="3" id="KW-1185">Reference proteome</keyword>
<gene>
    <name evidence="2" type="ORF">POM88_008583</name>
</gene>
<dbReference type="SUPFAM" id="SSF53098">
    <property type="entry name" value="Ribonuclease H-like"/>
    <property type="match status" value="1"/>
</dbReference>
<dbReference type="Pfam" id="PF13456">
    <property type="entry name" value="RVT_3"/>
    <property type="match status" value="1"/>
</dbReference>
<dbReference type="InterPro" id="IPR012337">
    <property type="entry name" value="RNaseH-like_sf"/>
</dbReference>
<evidence type="ECO:0000259" key="1">
    <source>
        <dbReference type="Pfam" id="PF13456"/>
    </source>
</evidence>
<dbReference type="InterPro" id="IPR002156">
    <property type="entry name" value="RNaseH_domain"/>
</dbReference>
<dbReference type="GO" id="GO:0003676">
    <property type="term" value="F:nucleic acid binding"/>
    <property type="evidence" value="ECO:0007669"/>
    <property type="project" value="InterPro"/>
</dbReference>
<dbReference type="InterPro" id="IPR036397">
    <property type="entry name" value="RNaseH_sf"/>
</dbReference>
<dbReference type="Gene3D" id="3.30.420.10">
    <property type="entry name" value="Ribonuclease H-like superfamily/Ribonuclease H"/>
    <property type="match status" value="1"/>
</dbReference>
<dbReference type="Proteomes" id="UP001237642">
    <property type="component" value="Unassembled WGS sequence"/>
</dbReference>
<organism evidence="2 3">
    <name type="scientific">Heracleum sosnowskyi</name>
    <dbReference type="NCBI Taxonomy" id="360622"/>
    <lineage>
        <taxon>Eukaryota</taxon>
        <taxon>Viridiplantae</taxon>
        <taxon>Streptophyta</taxon>
        <taxon>Embryophyta</taxon>
        <taxon>Tracheophyta</taxon>
        <taxon>Spermatophyta</taxon>
        <taxon>Magnoliopsida</taxon>
        <taxon>eudicotyledons</taxon>
        <taxon>Gunneridae</taxon>
        <taxon>Pentapetalae</taxon>
        <taxon>asterids</taxon>
        <taxon>campanulids</taxon>
        <taxon>Apiales</taxon>
        <taxon>Apiaceae</taxon>
        <taxon>Apioideae</taxon>
        <taxon>apioid superclade</taxon>
        <taxon>Tordylieae</taxon>
        <taxon>Tordyliinae</taxon>
        <taxon>Heracleum</taxon>
    </lineage>
</organism>
<dbReference type="InterPro" id="IPR044730">
    <property type="entry name" value="RNase_H-like_dom_plant"/>
</dbReference>
<reference evidence="2" key="1">
    <citation type="submission" date="2023-02" db="EMBL/GenBank/DDBJ databases">
        <title>Genome of toxic invasive species Heracleum sosnowskyi carries increased number of genes despite the absence of recent whole-genome duplications.</title>
        <authorList>
            <person name="Schelkunov M."/>
            <person name="Shtratnikova V."/>
            <person name="Makarenko M."/>
            <person name="Klepikova A."/>
            <person name="Omelchenko D."/>
            <person name="Novikova G."/>
            <person name="Obukhova E."/>
            <person name="Bogdanov V."/>
            <person name="Penin A."/>
            <person name="Logacheva M."/>
        </authorList>
    </citation>
    <scope>NUCLEOTIDE SEQUENCE</scope>
    <source>
        <strain evidence="2">Hsosn_3</strain>
        <tissue evidence="2">Leaf</tissue>
    </source>
</reference>
<proteinExistence type="predicted"/>
<evidence type="ECO:0000313" key="2">
    <source>
        <dbReference type="EMBL" id="KAK1398720.1"/>
    </source>
</evidence>
<dbReference type="GO" id="GO:0004523">
    <property type="term" value="F:RNA-DNA hybrid ribonuclease activity"/>
    <property type="evidence" value="ECO:0007669"/>
    <property type="project" value="InterPro"/>
</dbReference>
<sequence length="195" mass="22078">MISGMGGILLNNKDEIIFVFSGKCNSSSPMEAELEAIIFLANAAMTHLDHTSKVVIYTDCALEVQSLSKLRAGQDDFFRKKTEWVDLASKKMIQLYYTPRDNLAMVDELAKKGRERPNILQSWVVFHRSFGRVKELWKYDMGLGAIAEEFEEISEEDYLVEGIQEAEEMEEVQGDDEEGMQLVEGIELDGMGHQG</sequence>
<dbReference type="CDD" id="cd06222">
    <property type="entry name" value="RNase_H_like"/>
    <property type="match status" value="1"/>
</dbReference>